<protein>
    <submittedName>
        <fullName evidence="3">PAP2 superfamily protein</fullName>
    </submittedName>
</protein>
<sequence>MKKLKIFLLISLGVLLTCTLFIFFLDKPLTIFLHSFKGSVLINTFEIIGRGFEINVIPVYMSLFIISVILFKKKFAFYFFFLLIADTICLSLTSILKSFFGRSRPFSIIDEDIYTFLGECQYCESFPSGHTSSAFCMAFSIGLLYPSLRPILLFYACAVAIGRVATTIHYFSDIVFGAYLAFVVVYSIYAVFDFSGKQLNKLVAKIDFPSIKK</sequence>
<reference evidence="4" key="1">
    <citation type="submission" date="2012-06" db="EMBL/GenBank/DDBJ databases">
        <title>The complete genome of Flexibacter litoralis DSM 6794.</title>
        <authorList>
            <person name="Lucas S."/>
            <person name="Copeland A."/>
            <person name="Lapidus A."/>
            <person name="Glavina del Rio T."/>
            <person name="Dalin E."/>
            <person name="Tice H."/>
            <person name="Bruce D."/>
            <person name="Goodwin L."/>
            <person name="Pitluck S."/>
            <person name="Peters L."/>
            <person name="Ovchinnikova G."/>
            <person name="Lu M."/>
            <person name="Kyrpides N."/>
            <person name="Mavromatis K."/>
            <person name="Ivanova N."/>
            <person name="Brettin T."/>
            <person name="Detter J.C."/>
            <person name="Han C."/>
            <person name="Larimer F."/>
            <person name="Land M."/>
            <person name="Hauser L."/>
            <person name="Markowitz V."/>
            <person name="Cheng J.-F."/>
            <person name="Hugenholtz P."/>
            <person name="Woyke T."/>
            <person name="Wu D."/>
            <person name="Spring S."/>
            <person name="Lang E."/>
            <person name="Kopitz M."/>
            <person name="Brambilla E."/>
            <person name="Klenk H.-P."/>
            <person name="Eisen J.A."/>
        </authorList>
    </citation>
    <scope>NUCLEOTIDE SEQUENCE [LARGE SCALE GENOMIC DNA]</scope>
    <source>
        <strain evidence="4">ATCC 23117 / DSM 6794 / NBRC 15988 / NCIMB 1366 / Sio-4</strain>
    </source>
</reference>
<keyword evidence="1" id="KW-0812">Transmembrane</keyword>
<dbReference type="InterPro" id="IPR000326">
    <property type="entry name" value="PAP2/HPO"/>
</dbReference>
<dbReference type="AlphaFoldDB" id="I4AKJ5"/>
<dbReference type="Pfam" id="PF01569">
    <property type="entry name" value="PAP2"/>
    <property type="match status" value="1"/>
</dbReference>
<dbReference type="eggNOG" id="COG0671">
    <property type="taxonomic scope" value="Bacteria"/>
</dbReference>
<evidence type="ECO:0000313" key="3">
    <source>
        <dbReference type="EMBL" id="AFM04480.1"/>
    </source>
</evidence>
<dbReference type="STRING" id="880071.Fleli_2097"/>
<feature type="transmembrane region" description="Helical" evidence="1">
    <location>
        <begin position="6"/>
        <end position="26"/>
    </location>
</feature>
<dbReference type="InterPro" id="IPR036938">
    <property type="entry name" value="PAP2/HPO_sf"/>
</dbReference>
<feature type="transmembrane region" description="Helical" evidence="1">
    <location>
        <begin position="47"/>
        <end position="71"/>
    </location>
</feature>
<keyword evidence="4" id="KW-1185">Reference proteome</keyword>
<name>I4AKJ5_BERLS</name>
<evidence type="ECO:0000256" key="1">
    <source>
        <dbReference type="SAM" id="Phobius"/>
    </source>
</evidence>
<dbReference type="PANTHER" id="PTHR14969">
    <property type="entry name" value="SPHINGOSINE-1-PHOSPHATE PHOSPHOHYDROLASE"/>
    <property type="match status" value="1"/>
</dbReference>
<dbReference type="SMART" id="SM00014">
    <property type="entry name" value="acidPPc"/>
    <property type="match status" value="1"/>
</dbReference>
<dbReference type="Gene3D" id="1.20.144.10">
    <property type="entry name" value="Phosphatidic acid phosphatase type 2/haloperoxidase"/>
    <property type="match status" value="1"/>
</dbReference>
<proteinExistence type="predicted"/>
<dbReference type="PANTHER" id="PTHR14969:SF13">
    <property type="entry name" value="AT30094P"/>
    <property type="match status" value="1"/>
</dbReference>
<keyword evidence="1" id="KW-0472">Membrane</keyword>
<evidence type="ECO:0000259" key="2">
    <source>
        <dbReference type="SMART" id="SM00014"/>
    </source>
</evidence>
<feature type="domain" description="Phosphatidic acid phosphatase type 2/haloperoxidase" evidence="2">
    <location>
        <begin position="78"/>
        <end position="189"/>
    </location>
</feature>
<dbReference type="KEGG" id="fli:Fleli_2097"/>
<keyword evidence="1" id="KW-1133">Transmembrane helix</keyword>
<gene>
    <name evidence="3" type="ordered locus">Fleli_2097</name>
</gene>
<evidence type="ECO:0000313" key="4">
    <source>
        <dbReference type="Proteomes" id="UP000006054"/>
    </source>
</evidence>
<feature type="transmembrane region" description="Helical" evidence="1">
    <location>
        <begin position="174"/>
        <end position="192"/>
    </location>
</feature>
<feature type="transmembrane region" description="Helical" evidence="1">
    <location>
        <begin position="77"/>
        <end position="96"/>
    </location>
</feature>
<accession>I4AKJ5</accession>
<organism evidence="3 4">
    <name type="scientific">Bernardetia litoralis (strain ATCC 23117 / DSM 6794 / NBRC 15988 / NCIMB 1366 / Fx l1 / Sio-4)</name>
    <name type="common">Flexibacter litoralis</name>
    <dbReference type="NCBI Taxonomy" id="880071"/>
    <lineage>
        <taxon>Bacteria</taxon>
        <taxon>Pseudomonadati</taxon>
        <taxon>Bacteroidota</taxon>
        <taxon>Cytophagia</taxon>
        <taxon>Cytophagales</taxon>
        <taxon>Bernardetiaceae</taxon>
        <taxon>Bernardetia</taxon>
    </lineage>
</organism>
<dbReference type="EMBL" id="CP003345">
    <property type="protein sequence ID" value="AFM04480.1"/>
    <property type="molecule type" value="Genomic_DNA"/>
</dbReference>
<dbReference type="Proteomes" id="UP000006054">
    <property type="component" value="Chromosome"/>
</dbReference>
<dbReference type="SUPFAM" id="SSF48317">
    <property type="entry name" value="Acid phosphatase/Vanadium-dependent haloperoxidase"/>
    <property type="match status" value="1"/>
</dbReference>
<dbReference type="RefSeq" id="WP_014797927.1">
    <property type="nucleotide sequence ID" value="NC_018018.1"/>
</dbReference>
<dbReference type="HOGENOM" id="CLU_1292812_0_0_10"/>
<dbReference type="OrthoDB" id="9773582at2"/>
<dbReference type="GO" id="GO:0042392">
    <property type="term" value="F:sphingosine-1-phosphate phosphatase activity"/>
    <property type="evidence" value="ECO:0007669"/>
    <property type="project" value="TreeGrafter"/>
</dbReference>